<evidence type="ECO:0000313" key="3">
    <source>
        <dbReference type="EMBL" id="CAF1273620.1"/>
    </source>
</evidence>
<dbReference type="EMBL" id="CAJNOK010012696">
    <property type="protein sequence ID" value="CAF1168986.1"/>
    <property type="molecule type" value="Genomic_DNA"/>
</dbReference>
<dbReference type="EMBL" id="CAJOBA010034223">
    <property type="protein sequence ID" value="CAF3980517.1"/>
    <property type="molecule type" value="Genomic_DNA"/>
</dbReference>
<accession>A0A815BHB6</accession>
<reference evidence="3" key="1">
    <citation type="submission" date="2021-02" db="EMBL/GenBank/DDBJ databases">
        <authorList>
            <person name="Nowell W R."/>
        </authorList>
    </citation>
    <scope>NUCLEOTIDE SEQUENCE</scope>
</reference>
<dbReference type="EMBL" id="CAJNOQ010011313">
    <property type="protein sequence ID" value="CAF1273620.1"/>
    <property type="molecule type" value="Genomic_DNA"/>
</dbReference>
<evidence type="ECO:0000313" key="4">
    <source>
        <dbReference type="EMBL" id="CAF3980517.1"/>
    </source>
</evidence>
<name>A0A815BHB6_9BILA</name>
<dbReference type="AlphaFoldDB" id="A0A815BHB6"/>
<feature type="transmembrane region" description="Helical" evidence="1">
    <location>
        <begin position="97"/>
        <end position="117"/>
    </location>
</feature>
<dbReference type="EMBL" id="CAJOBC010024564">
    <property type="protein sequence ID" value="CAF4063553.1"/>
    <property type="molecule type" value="Genomic_DNA"/>
</dbReference>
<keyword evidence="6" id="KW-1185">Reference proteome</keyword>
<gene>
    <name evidence="3" type="ORF">GPM918_LOCUS27207</name>
    <name evidence="2" type="ORF">OVA965_LOCUS22471</name>
    <name evidence="5" type="ORF">SRO942_LOCUS27496</name>
    <name evidence="4" type="ORF">TMI583_LOCUS23189</name>
</gene>
<feature type="transmembrane region" description="Helical" evidence="1">
    <location>
        <begin position="123"/>
        <end position="144"/>
    </location>
</feature>
<protein>
    <submittedName>
        <fullName evidence="3">Uncharacterized protein</fullName>
    </submittedName>
</protein>
<proteinExistence type="predicted"/>
<feature type="transmembrane region" description="Helical" evidence="1">
    <location>
        <begin position="247"/>
        <end position="268"/>
    </location>
</feature>
<feature type="transmembrane region" description="Helical" evidence="1">
    <location>
        <begin position="217"/>
        <end position="235"/>
    </location>
</feature>
<comment type="caution">
    <text evidence="3">The sequence shown here is derived from an EMBL/GenBank/DDBJ whole genome shotgun (WGS) entry which is preliminary data.</text>
</comment>
<evidence type="ECO:0000313" key="6">
    <source>
        <dbReference type="Proteomes" id="UP000663829"/>
    </source>
</evidence>
<organism evidence="3 6">
    <name type="scientific">Didymodactylos carnosus</name>
    <dbReference type="NCBI Taxonomy" id="1234261"/>
    <lineage>
        <taxon>Eukaryota</taxon>
        <taxon>Metazoa</taxon>
        <taxon>Spiralia</taxon>
        <taxon>Gnathifera</taxon>
        <taxon>Rotifera</taxon>
        <taxon>Eurotatoria</taxon>
        <taxon>Bdelloidea</taxon>
        <taxon>Philodinida</taxon>
        <taxon>Philodinidae</taxon>
        <taxon>Didymodactylos</taxon>
    </lineage>
</organism>
<dbReference type="Proteomes" id="UP000663829">
    <property type="component" value="Unassembled WGS sequence"/>
</dbReference>
<sequence>MTTEKDSNSTLFTHGTRTNYSSITDQQQETKHLSAWHVFKRHLPNLLLTLIMDILLPILFYFLLRLYIGSTYALLVAACPPLIMIIIKALWARTFDVIGFVVITELVISAIITAATHHPRIRILKRPCAAVVLFIAFIFTLIPIKTKQFRLKPIVFYFYVELLPVEKSQIRTEQPLEVDFIKDDATPIKSEKCISQVYDWIYDNCPNFRFCCYELTILWTIGFLLEASGSFAVYFSTLTFNEAILCIHSIVAVIGGLCALITLVLIVFERKETMKQISKNIENGYLFIRSVNNQTAQSLYTMMYGNFTAEWEDFNPLDCDITTVAFETSSTTTTTTATTTTTTTTTPTTTITETTELGKRII</sequence>
<dbReference type="Proteomes" id="UP000682733">
    <property type="component" value="Unassembled WGS sequence"/>
</dbReference>
<keyword evidence="1" id="KW-1133">Transmembrane helix</keyword>
<feature type="transmembrane region" description="Helical" evidence="1">
    <location>
        <begin position="70"/>
        <end position="90"/>
    </location>
</feature>
<keyword evidence="1" id="KW-0812">Transmembrane</keyword>
<feature type="transmembrane region" description="Helical" evidence="1">
    <location>
        <begin position="46"/>
        <end position="64"/>
    </location>
</feature>
<keyword evidence="1" id="KW-0472">Membrane</keyword>
<evidence type="ECO:0000256" key="1">
    <source>
        <dbReference type="SAM" id="Phobius"/>
    </source>
</evidence>
<evidence type="ECO:0000313" key="5">
    <source>
        <dbReference type="EMBL" id="CAF4063553.1"/>
    </source>
</evidence>
<dbReference type="OrthoDB" id="9996464at2759"/>
<dbReference type="Proteomes" id="UP000681722">
    <property type="component" value="Unassembled WGS sequence"/>
</dbReference>
<evidence type="ECO:0000313" key="2">
    <source>
        <dbReference type="EMBL" id="CAF1168986.1"/>
    </source>
</evidence>
<dbReference type="Proteomes" id="UP000677228">
    <property type="component" value="Unassembled WGS sequence"/>
</dbReference>